<dbReference type="InterPro" id="IPR013216">
    <property type="entry name" value="Methyltransf_11"/>
</dbReference>
<comment type="caution">
    <text evidence="6">The sequence shown here is derived from an EMBL/GenBank/DDBJ whole genome shotgun (WGS) entry which is preliminary data.</text>
</comment>
<keyword evidence="4" id="KW-0949">S-adenosyl-L-methionine</keyword>
<dbReference type="SMART" id="SM00650">
    <property type="entry name" value="rADc"/>
    <property type="match status" value="1"/>
</dbReference>
<protein>
    <submittedName>
        <fullName evidence="6">Class I SAM-dependent methyltransferase</fullName>
    </submittedName>
</protein>
<dbReference type="GO" id="GO:0000179">
    <property type="term" value="F:rRNA (adenine-N6,N6-)-dimethyltransferase activity"/>
    <property type="evidence" value="ECO:0007669"/>
    <property type="project" value="InterPro"/>
</dbReference>
<evidence type="ECO:0000256" key="3">
    <source>
        <dbReference type="ARBA" id="ARBA00022679"/>
    </source>
</evidence>
<organism evidence="6 7">
    <name type="scientific">Eiseniibacteriota bacterium</name>
    <dbReference type="NCBI Taxonomy" id="2212470"/>
    <lineage>
        <taxon>Bacteria</taxon>
        <taxon>Candidatus Eiseniibacteriota</taxon>
    </lineage>
</organism>
<evidence type="ECO:0000313" key="7">
    <source>
        <dbReference type="Proteomes" id="UP000697710"/>
    </source>
</evidence>
<sequence>MSRDRHQLRRDSFDSVAEAYHEARPGYPEPLVDELVSLADIRTGTRVLEIGPGTGQLSGPLAMRGPRLTAVERGSRLADVARRALSHFPQVEVVTADFDHWVTTPGSFDVVVAATSFHWLDPSTRLERCARLLRPGGWLAIVQTRWGVARGEDPFFAASQACYARWDPSHDPARGQVGPGDVVAPLDELKGPDFGDVIHRRFLCERRHDAASYCGLLGTFSDILVLEETRRAGLLGCLSKLIVDRFGGRIVRHDLYDLCLVPRITAERDDARASAWPFLAHAASTTVEERGRTETECQE</sequence>
<proteinExistence type="inferred from homology"/>
<dbReference type="PANTHER" id="PTHR44942:SF4">
    <property type="entry name" value="METHYLTRANSFERASE TYPE 11 DOMAIN-CONTAINING PROTEIN"/>
    <property type="match status" value="1"/>
</dbReference>
<evidence type="ECO:0000313" key="6">
    <source>
        <dbReference type="EMBL" id="MCA9728319.1"/>
    </source>
</evidence>
<dbReference type="EMBL" id="JAGQHR010000351">
    <property type="protein sequence ID" value="MCA9728319.1"/>
    <property type="molecule type" value="Genomic_DNA"/>
</dbReference>
<evidence type="ECO:0000256" key="4">
    <source>
        <dbReference type="ARBA" id="ARBA00022691"/>
    </source>
</evidence>
<dbReference type="Gene3D" id="3.40.50.150">
    <property type="entry name" value="Vaccinia Virus protein VP39"/>
    <property type="match status" value="1"/>
</dbReference>
<comment type="similarity">
    <text evidence="1">Belongs to the methyltransferase superfamily.</text>
</comment>
<dbReference type="AlphaFoldDB" id="A0A956LZD1"/>
<dbReference type="Pfam" id="PF08241">
    <property type="entry name" value="Methyltransf_11"/>
    <property type="match status" value="1"/>
</dbReference>
<dbReference type="Proteomes" id="UP000697710">
    <property type="component" value="Unassembled WGS sequence"/>
</dbReference>
<keyword evidence="2 6" id="KW-0489">Methyltransferase</keyword>
<feature type="domain" description="Ribosomal RNA adenine methylase transferase N-terminal" evidence="5">
    <location>
        <begin position="31"/>
        <end position="145"/>
    </location>
</feature>
<dbReference type="CDD" id="cd02440">
    <property type="entry name" value="AdoMet_MTases"/>
    <property type="match status" value="1"/>
</dbReference>
<dbReference type="SUPFAM" id="SSF53335">
    <property type="entry name" value="S-adenosyl-L-methionine-dependent methyltransferases"/>
    <property type="match status" value="1"/>
</dbReference>
<reference evidence="6" key="2">
    <citation type="journal article" date="2021" name="Microbiome">
        <title>Successional dynamics and alternative stable states in a saline activated sludge microbial community over 9 years.</title>
        <authorList>
            <person name="Wang Y."/>
            <person name="Ye J."/>
            <person name="Ju F."/>
            <person name="Liu L."/>
            <person name="Boyd J.A."/>
            <person name="Deng Y."/>
            <person name="Parks D.H."/>
            <person name="Jiang X."/>
            <person name="Yin X."/>
            <person name="Woodcroft B.J."/>
            <person name="Tyson G.W."/>
            <person name="Hugenholtz P."/>
            <person name="Polz M.F."/>
            <person name="Zhang T."/>
        </authorList>
    </citation>
    <scope>NUCLEOTIDE SEQUENCE</scope>
    <source>
        <strain evidence="6">HKST-UBA01</strain>
    </source>
</reference>
<dbReference type="InterPro" id="IPR029063">
    <property type="entry name" value="SAM-dependent_MTases_sf"/>
</dbReference>
<evidence type="ECO:0000256" key="1">
    <source>
        <dbReference type="ARBA" id="ARBA00008361"/>
    </source>
</evidence>
<evidence type="ECO:0000256" key="2">
    <source>
        <dbReference type="ARBA" id="ARBA00022603"/>
    </source>
</evidence>
<gene>
    <name evidence="6" type="ORF">KC729_11590</name>
</gene>
<dbReference type="InterPro" id="IPR020598">
    <property type="entry name" value="rRNA_Ade_methylase_Trfase_N"/>
</dbReference>
<accession>A0A956LZD1</accession>
<name>A0A956LZD1_UNCEI</name>
<evidence type="ECO:0000259" key="5">
    <source>
        <dbReference type="SMART" id="SM00650"/>
    </source>
</evidence>
<dbReference type="InterPro" id="IPR051052">
    <property type="entry name" value="Diverse_substrate_MTase"/>
</dbReference>
<reference evidence="6" key="1">
    <citation type="submission" date="2020-04" db="EMBL/GenBank/DDBJ databases">
        <authorList>
            <person name="Zhang T."/>
        </authorList>
    </citation>
    <scope>NUCLEOTIDE SEQUENCE</scope>
    <source>
        <strain evidence="6">HKST-UBA01</strain>
    </source>
</reference>
<dbReference type="PANTHER" id="PTHR44942">
    <property type="entry name" value="METHYLTRANSF_11 DOMAIN-CONTAINING PROTEIN"/>
    <property type="match status" value="1"/>
</dbReference>
<keyword evidence="3" id="KW-0808">Transferase</keyword>